<keyword evidence="3" id="KW-1185">Reference proteome</keyword>
<dbReference type="PANTHER" id="PTHR34468">
    <property type="entry name" value="MICROTUBULE-ASSOCIATED FUTSCH-LIKE PROTEIN"/>
    <property type="match status" value="1"/>
</dbReference>
<organism evidence="2 3">
    <name type="scientific">Buddleja alternifolia</name>
    <dbReference type="NCBI Taxonomy" id="168488"/>
    <lineage>
        <taxon>Eukaryota</taxon>
        <taxon>Viridiplantae</taxon>
        <taxon>Streptophyta</taxon>
        <taxon>Embryophyta</taxon>
        <taxon>Tracheophyta</taxon>
        <taxon>Spermatophyta</taxon>
        <taxon>Magnoliopsida</taxon>
        <taxon>eudicotyledons</taxon>
        <taxon>Gunneridae</taxon>
        <taxon>Pentapetalae</taxon>
        <taxon>asterids</taxon>
        <taxon>lamiids</taxon>
        <taxon>Lamiales</taxon>
        <taxon>Scrophulariaceae</taxon>
        <taxon>Buddlejeae</taxon>
        <taxon>Buddleja</taxon>
    </lineage>
</organism>
<proteinExistence type="predicted"/>
<dbReference type="InterPro" id="IPR017853">
    <property type="entry name" value="GH"/>
</dbReference>
<feature type="region of interest" description="Disordered" evidence="1">
    <location>
        <begin position="40"/>
        <end position="138"/>
    </location>
</feature>
<protein>
    <submittedName>
        <fullName evidence="2">Uncharacterized protein</fullName>
    </submittedName>
</protein>
<accession>A0AAV6X5G6</accession>
<evidence type="ECO:0000313" key="3">
    <source>
        <dbReference type="Proteomes" id="UP000826271"/>
    </source>
</evidence>
<dbReference type="Proteomes" id="UP000826271">
    <property type="component" value="Unassembled WGS sequence"/>
</dbReference>
<dbReference type="PANTHER" id="PTHR34468:SF2">
    <property type="entry name" value="MICROTUBULE-ASSOCIATED FUTSCH-LIKE PROTEIN"/>
    <property type="match status" value="1"/>
</dbReference>
<dbReference type="EMBL" id="WHWC01000010">
    <property type="protein sequence ID" value="KAG8375682.1"/>
    <property type="molecule type" value="Genomic_DNA"/>
</dbReference>
<dbReference type="SUPFAM" id="SSF51445">
    <property type="entry name" value="(Trans)glycosidases"/>
    <property type="match status" value="1"/>
</dbReference>
<reference evidence="2" key="1">
    <citation type="submission" date="2019-10" db="EMBL/GenBank/DDBJ databases">
        <authorList>
            <person name="Zhang R."/>
            <person name="Pan Y."/>
            <person name="Wang J."/>
            <person name="Ma R."/>
            <person name="Yu S."/>
        </authorList>
    </citation>
    <scope>NUCLEOTIDE SEQUENCE</scope>
    <source>
        <strain evidence="2">LA-IB0</strain>
        <tissue evidence="2">Leaf</tissue>
    </source>
</reference>
<dbReference type="AlphaFoldDB" id="A0AAV6X5G6"/>
<comment type="caution">
    <text evidence="2">The sequence shown here is derived from an EMBL/GenBank/DDBJ whole genome shotgun (WGS) entry which is preliminary data.</text>
</comment>
<evidence type="ECO:0000256" key="1">
    <source>
        <dbReference type="SAM" id="MobiDB-lite"/>
    </source>
</evidence>
<gene>
    <name evidence="2" type="ORF">BUALT_Bualt10G0125800</name>
</gene>
<name>A0AAV6X5G6_9LAMI</name>
<evidence type="ECO:0000313" key="2">
    <source>
        <dbReference type="EMBL" id="KAG8375682.1"/>
    </source>
</evidence>
<feature type="compositionally biased region" description="Polar residues" evidence="1">
    <location>
        <begin position="76"/>
        <end position="102"/>
    </location>
</feature>
<sequence>MYNAIPKSIGNITPVSEASAKRSAVNQGKSETLVSDVNKNVRGLDLSGKDKSVKPSRHGLSVPSRYNANPVPKSIGNVTPRSGVNQGDSETPVSVSDMSKNVSVLDLSGEEKSAKPPRRHRSVPSKYKASPVPKSIGNITPVSEASANRSAVNQGKNDTFVSDIKLSESAANHLISLGFFKLALEAGFPLKSPSKEEALQENKDNKAAPEMEEISLTEVDTKNTLQSSKVGISRCSVVVSENVSLQVCFLFLVIALKGSKKYGGVMLWSKYYDDQTGYSAAIKSHV</sequence>